<accession>A0A644ZF73</accession>
<feature type="region of interest" description="Disordered" evidence="1">
    <location>
        <begin position="250"/>
        <end position="271"/>
    </location>
</feature>
<protein>
    <submittedName>
        <fullName evidence="2">Uncharacterized protein</fullName>
    </submittedName>
</protein>
<evidence type="ECO:0000256" key="1">
    <source>
        <dbReference type="SAM" id="MobiDB-lite"/>
    </source>
</evidence>
<sequence>MGHAPHESRAGGLEGNGDIQSRGDEETLADGFSLENFRRVGKTAGIAGREKGLPDEGKTVAVNSRTRNADDGVAGGDTAPVDNFILPEHADGKPRKIQPVFVVGTRHFRCLPAEEGASALPAGPGRAFHDRGENPGIQPSAGDVVEEEERPGAARDKIVHVHGHQVLADPVELSRCLGHFDFRSHAVAAPREDEPAGNSVQPAEAAYTTQHVRIGRHGPDDIPDAPYPLVRKRDVHSRVPIVQVHDLLLPPCTGRKSRPCRPRRREGRSPR</sequence>
<feature type="region of interest" description="Disordered" evidence="1">
    <location>
        <begin position="1"/>
        <end position="30"/>
    </location>
</feature>
<organism evidence="2">
    <name type="scientific">bioreactor metagenome</name>
    <dbReference type="NCBI Taxonomy" id="1076179"/>
    <lineage>
        <taxon>unclassified sequences</taxon>
        <taxon>metagenomes</taxon>
        <taxon>ecological metagenomes</taxon>
    </lineage>
</organism>
<dbReference type="EMBL" id="VSSQ01008319">
    <property type="protein sequence ID" value="MPM38541.1"/>
    <property type="molecule type" value="Genomic_DNA"/>
</dbReference>
<evidence type="ECO:0000313" key="2">
    <source>
        <dbReference type="EMBL" id="MPM38541.1"/>
    </source>
</evidence>
<name>A0A644ZF73_9ZZZZ</name>
<proteinExistence type="predicted"/>
<gene>
    <name evidence="2" type="ORF">SDC9_85170</name>
</gene>
<dbReference type="AlphaFoldDB" id="A0A644ZF73"/>
<reference evidence="2" key="1">
    <citation type="submission" date="2019-08" db="EMBL/GenBank/DDBJ databases">
        <authorList>
            <person name="Kucharzyk K."/>
            <person name="Murdoch R.W."/>
            <person name="Higgins S."/>
            <person name="Loffler F."/>
        </authorList>
    </citation>
    <scope>NUCLEOTIDE SEQUENCE</scope>
</reference>
<comment type="caution">
    <text evidence="2">The sequence shown here is derived from an EMBL/GenBank/DDBJ whole genome shotgun (WGS) entry which is preliminary data.</text>
</comment>
<feature type="compositionally biased region" description="Basic residues" evidence="1">
    <location>
        <begin position="255"/>
        <end position="271"/>
    </location>
</feature>